<dbReference type="SMART" id="SM00345">
    <property type="entry name" value="HTH_GNTR"/>
    <property type="match status" value="1"/>
</dbReference>
<dbReference type="PANTHER" id="PTHR43537:SF5">
    <property type="entry name" value="UXU OPERON TRANSCRIPTIONAL REGULATOR"/>
    <property type="match status" value="1"/>
</dbReference>
<dbReference type="InterPro" id="IPR036388">
    <property type="entry name" value="WH-like_DNA-bd_sf"/>
</dbReference>
<reference evidence="5 7" key="1">
    <citation type="submission" date="2007-08" db="EMBL/GenBank/DDBJ databases">
        <title>Draft genome sequence of Clostridium leptum (DSM 753).</title>
        <authorList>
            <person name="Sudarsanam P."/>
            <person name="Ley R."/>
            <person name="Guruge J."/>
            <person name="Turnbaugh P.J."/>
            <person name="Mahowald M."/>
            <person name="Liep D."/>
            <person name="Gordon J."/>
        </authorList>
    </citation>
    <scope>NUCLEOTIDE SEQUENCE [LARGE SCALE GENOMIC DNA]</scope>
    <source>
        <strain evidence="5 7">DSM 753</strain>
    </source>
</reference>
<dbReference type="InterPro" id="IPR000524">
    <property type="entry name" value="Tscrpt_reg_HTH_GntR"/>
</dbReference>
<dbReference type="Proteomes" id="UP000220611">
    <property type="component" value="Unassembled WGS sequence"/>
</dbReference>
<dbReference type="Pfam" id="PF00392">
    <property type="entry name" value="GntR"/>
    <property type="match status" value="1"/>
</dbReference>
<dbReference type="InterPro" id="IPR011711">
    <property type="entry name" value="GntR_C"/>
</dbReference>
<comment type="caution">
    <text evidence="5">The sequence shown here is derived from an EMBL/GenBank/DDBJ whole genome shotgun (WGS) entry which is preliminary data.</text>
</comment>
<keyword evidence="3" id="KW-0804">Transcription</keyword>
<sequence>MIQPIEKKNVADEVFEKMLNMIIEGDWKKGEMIPSENELREAFSVSRSTVRQAVQRLSALGIVRSRQGKGTYVEQVDTSFYLNLLIPSLMLSGGDSISILEFTKSIQVECVRIVSQCASDEEIARLSDYLEQMRFAGDYESYFHFDMGYHSYLAQLTGNPLFIKAIEIVENLLHVYLRDIVAFHGSKRSMQQHEECFEALRARETERAVRIMVEHYDMLLQRMKDWLEPEKA</sequence>
<evidence type="ECO:0000256" key="1">
    <source>
        <dbReference type="ARBA" id="ARBA00023015"/>
    </source>
</evidence>
<evidence type="ECO:0000313" key="5">
    <source>
        <dbReference type="EMBL" id="EDO61825.1"/>
    </source>
</evidence>
<dbReference type="InterPro" id="IPR008920">
    <property type="entry name" value="TF_FadR/GntR_C"/>
</dbReference>
<dbReference type="Proteomes" id="UP000003490">
    <property type="component" value="Unassembled WGS sequence"/>
</dbReference>
<dbReference type="EMBL" id="NOXF01000010">
    <property type="protein sequence ID" value="PEQ23866.1"/>
    <property type="molecule type" value="Genomic_DNA"/>
</dbReference>
<evidence type="ECO:0000313" key="6">
    <source>
        <dbReference type="EMBL" id="PEQ23866.1"/>
    </source>
</evidence>
<accession>A7VRZ5</accession>
<keyword evidence="1" id="KW-0805">Transcription regulation</keyword>
<dbReference type="eggNOG" id="COG2186">
    <property type="taxonomic scope" value="Bacteria"/>
</dbReference>
<dbReference type="InterPro" id="IPR036390">
    <property type="entry name" value="WH_DNA-bd_sf"/>
</dbReference>
<reference evidence="5 7" key="2">
    <citation type="submission" date="2007-08" db="EMBL/GenBank/DDBJ databases">
        <authorList>
            <person name="Fulton L."/>
            <person name="Clifton S."/>
            <person name="Fulton B."/>
            <person name="Xu J."/>
            <person name="Minx P."/>
            <person name="Pepin K.H."/>
            <person name="Johnson M."/>
            <person name="Thiruvilangam P."/>
            <person name="Bhonagiri V."/>
            <person name="Nash W.E."/>
            <person name="Wang C."/>
            <person name="Mardis E.R."/>
            <person name="Wilson R.K."/>
        </authorList>
    </citation>
    <scope>NUCLEOTIDE SEQUENCE [LARGE SCALE GENOMIC DNA]</scope>
    <source>
        <strain evidence="5 7">DSM 753</strain>
    </source>
</reference>
<evidence type="ECO:0000256" key="3">
    <source>
        <dbReference type="ARBA" id="ARBA00023163"/>
    </source>
</evidence>
<proteinExistence type="predicted"/>
<dbReference type="CDD" id="cd07377">
    <property type="entry name" value="WHTH_GntR"/>
    <property type="match status" value="1"/>
</dbReference>
<dbReference type="GO" id="GO:0003700">
    <property type="term" value="F:DNA-binding transcription factor activity"/>
    <property type="evidence" value="ECO:0007669"/>
    <property type="project" value="InterPro"/>
</dbReference>
<dbReference type="Gene3D" id="1.20.120.530">
    <property type="entry name" value="GntR ligand-binding domain-like"/>
    <property type="match status" value="1"/>
</dbReference>
<dbReference type="Pfam" id="PF07729">
    <property type="entry name" value="FCD"/>
    <property type="match status" value="1"/>
</dbReference>
<dbReference type="EMBL" id="ABCB02000017">
    <property type="protein sequence ID" value="EDO61825.1"/>
    <property type="molecule type" value="Genomic_DNA"/>
</dbReference>
<dbReference type="HOGENOM" id="CLU_017584_9_1_9"/>
<name>A7VRZ5_9FIRM</name>
<feature type="domain" description="HTH gntR-type" evidence="4">
    <location>
        <begin position="8"/>
        <end position="76"/>
    </location>
</feature>
<keyword evidence="8" id="KW-1185">Reference proteome</keyword>
<keyword evidence="2" id="KW-0238">DNA-binding</keyword>
<organism evidence="5 7">
    <name type="scientific">[Clostridium] leptum DSM 753</name>
    <dbReference type="NCBI Taxonomy" id="428125"/>
    <lineage>
        <taxon>Bacteria</taxon>
        <taxon>Bacillati</taxon>
        <taxon>Bacillota</taxon>
        <taxon>Clostridia</taxon>
        <taxon>Eubacteriales</taxon>
        <taxon>Oscillospiraceae</taxon>
        <taxon>Oscillospiraceae incertae sedis</taxon>
    </lineage>
</organism>
<dbReference type="SUPFAM" id="SSF48008">
    <property type="entry name" value="GntR ligand-binding domain-like"/>
    <property type="match status" value="1"/>
</dbReference>
<evidence type="ECO:0000313" key="7">
    <source>
        <dbReference type="Proteomes" id="UP000003490"/>
    </source>
</evidence>
<evidence type="ECO:0000259" key="4">
    <source>
        <dbReference type="PROSITE" id="PS50949"/>
    </source>
</evidence>
<dbReference type="SMART" id="SM00895">
    <property type="entry name" value="FCD"/>
    <property type="match status" value="1"/>
</dbReference>
<gene>
    <name evidence="6" type="ORF">CH238_11985</name>
    <name evidence="5" type="ORF">CLOLEP_01332</name>
</gene>
<dbReference type="OrthoDB" id="9799482at2"/>
<evidence type="ECO:0000313" key="8">
    <source>
        <dbReference type="Proteomes" id="UP000220611"/>
    </source>
</evidence>
<dbReference type="PANTHER" id="PTHR43537">
    <property type="entry name" value="TRANSCRIPTIONAL REGULATOR, GNTR FAMILY"/>
    <property type="match status" value="1"/>
</dbReference>
<protein>
    <submittedName>
        <fullName evidence="6">FadR family transcriptional regulator</fullName>
    </submittedName>
    <submittedName>
        <fullName evidence="5">Transcriptional regulator, GntR family</fullName>
    </submittedName>
</protein>
<dbReference type="SUPFAM" id="SSF46785">
    <property type="entry name" value="Winged helix' DNA-binding domain"/>
    <property type="match status" value="1"/>
</dbReference>
<dbReference type="GO" id="GO:0003677">
    <property type="term" value="F:DNA binding"/>
    <property type="evidence" value="ECO:0007669"/>
    <property type="project" value="UniProtKB-KW"/>
</dbReference>
<reference evidence="6 8" key="3">
    <citation type="submission" date="2017-07" db="EMBL/GenBank/DDBJ databases">
        <title>Prevalence of linear plasmids in Cutibacterium (Propionibacterium) acnes isolates obtained from prostatic tissue.</title>
        <authorList>
            <person name="Davidsson S."/>
            <person name="Carlsson J."/>
            <person name="Molling P."/>
            <person name="Andren O."/>
            <person name="Andersson S.-O."/>
            <person name="Brzuszkiewicz E."/>
            <person name="Poehlein A."/>
            <person name="Al-Zeer M."/>
            <person name="Brinkmann V."/>
            <person name="Scavenius C."/>
            <person name="Nazipi S."/>
            <person name="Soderquist B."/>
            <person name="Bruggemann H."/>
        </authorList>
    </citation>
    <scope>NUCLEOTIDE SEQUENCE [LARGE SCALE GENOMIC DNA]</scope>
    <source>
        <strain evidence="6 8">DSM 753</strain>
    </source>
</reference>
<dbReference type="PROSITE" id="PS50949">
    <property type="entry name" value="HTH_GNTR"/>
    <property type="match status" value="1"/>
</dbReference>
<dbReference type="Gene3D" id="1.10.10.10">
    <property type="entry name" value="Winged helix-like DNA-binding domain superfamily/Winged helix DNA-binding domain"/>
    <property type="match status" value="1"/>
</dbReference>
<dbReference type="PRINTS" id="PR00035">
    <property type="entry name" value="HTHGNTR"/>
</dbReference>
<dbReference type="AlphaFoldDB" id="A7VRZ5"/>
<evidence type="ECO:0000256" key="2">
    <source>
        <dbReference type="ARBA" id="ARBA00023125"/>
    </source>
</evidence>